<dbReference type="EMBL" id="JBEHCU010006221">
    <property type="protein sequence ID" value="KAL1397611.1"/>
    <property type="molecule type" value="Genomic_DNA"/>
</dbReference>
<dbReference type="Proteomes" id="UP001562425">
    <property type="component" value="Unassembled WGS sequence"/>
</dbReference>
<organism evidence="1 2">
    <name type="scientific">Culex pipiens pipiens</name>
    <name type="common">Northern house mosquito</name>
    <dbReference type="NCBI Taxonomy" id="38569"/>
    <lineage>
        <taxon>Eukaryota</taxon>
        <taxon>Metazoa</taxon>
        <taxon>Ecdysozoa</taxon>
        <taxon>Arthropoda</taxon>
        <taxon>Hexapoda</taxon>
        <taxon>Insecta</taxon>
        <taxon>Pterygota</taxon>
        <taxon>Neoptera</taxon>
        <taxon>Endopterygota</taxon>
        <taxon>Diptera</taxon>
        <taxon>Nematocera</taxon>
        <taxon>Culicoidea</taxon>
        <taxon>Culicidae</taxon>
        <taxon>Culicinae</taxon>
        <taxon>Culicini</taxon>
        <taxon>Culex</taxon>
        <taxon>Culex</taxon>
    </lineage>
</organism>
<accession>A0ABD1DD77</accession>
<dbReference type="AlphaFoldDB" id="A0ABD1DD77"/>
<proteinExistence type="predicted"/>
<protein>
    <submittedName>
        <fullName evidence="1">Uncharacterized protein</fullName>
    </submittedName>
</protein>
<keyword evidence="2" id="KW-1185">Reference proteome</keyword>
<name>A0ABD1DD77_CULPP</name>
<gene>
    <name evidence="1" type="ORF">pipiens_009630</name>
</gene>
<feature type="non-terminal residue" evidence="1">
    <location>
        <position position="1"/>
    </location>
</feature>
<evidence type="ECO:0000313" key="2">
    <source>
        <dbReference type="Proteomes" id="UP001562425"/>
    </source>
</evidence>
<sequence>QQALAGSCEARGYRDDVIEHLSEANHDFKVQSPPDPWQSENVEFTGLTEVPLSWIVNVNIDCLLVQYGSAVINRTLSIADAAKERAGRSTAAVLHNTLQTCWRFGVCIRSKLEYEPPPSSSATTPREVLCGVEFNSADAVQHIEAANVESRTAPGAPKDRWERWKCYSVRFIDCDTMTKIECIEEDGEKICADLPVDVASEEKIPHPEYDELSKLNKIALLRMARDDSKQTLSCLSAFRCRN</sequence>
<reference evidence="1 2" key="1">
    <citation type="submission" date="2024-05" db="EMBL/GenBank/DDBJ databases">
        <title>Culex pipiens pipiens assembly and annotation.</title>
        <authorList>
            <person name="Alout H."/>
            <person name="Durand T."/>
        </authorList>
    </citation>
    <scope>NUCLEOTIDE SEQUENCE [LARGE SCALE GENOMIC DNA]</scope>
    <source>
        <strain evidence="1">HA-2024</strain>
        <tissue evidence="1">Whole body</tissue>
    </source>
</reference>
<comment type="caution">
    <text evidence="1">The sequence shown here is derived from an EMBL/GenBank/DDBJ whole genome shotgun (WGS) entry which is preliminary data.</text>
</comment>
<evidence type="ECO:0000313" key="1">
    <source>
        <dbReference type="EMBL" id="KAL1397611.1"/>
    </source>
</evidence>